<dbReference type="EnsemblMetazoa" id="CJA23445.1">
    <property type="protein sequence ID" value="CJA23445.1"/>
    <property type="gene ID" value="WBGene00179017"/>
</dbReference>
<evidence type="ECO:0000256" key="2">
    <source>
        <dbReference type="SAM" id="MobiDB-lite"/>
    </source>
</evidence>
<evidence type="ECO:0000259" key="3">
    <source>
        <dbReference type="Pfam" id="PF00125"/>
    </source>
</evidence>
<dbReference type="Proteomes" id="UP000005237">
    <property type="component" value="Unassembled WGS sequence"/>
</dbReference>
<dbReference type="AlphaFoldDB" id="A0A8R1E6U0"/>
<dbReference type="Gene3D" id="1.10.20.10">
    <property type="entry name" value="Histone, subunit A"/>
    <property type="match status" value="1"/>
</dbReference>
<dbReference type="InterPro" id="IPR000164">
    <property type="entry name" value="Histone_H3/CENP-A"/>
</dbReference>
<dbReference type="GO" id="GO:0003677">
    <property type="term" value="F:DNA binding"/>
    <property type="evidence" value="ECO:0007669"/>
    <property type="project" value="InterPro"/>
</dbReference>
<dbReference type="GO" id="GO:0000786">
    <property type="term" value="C:nucleosome"/>
    <property type="evidence" value="ECO:0007669"/>
    <property type="project" value="InterPro"/>
</dbReference>
<dbReference type="GO" id="GO:0030527">
    <property type="term" value="F:structural constituent of chromatin"/>
    <property type="evidence" value="ECO:0007669"/>
    <property type="project" value="InterPro"/>
</dbReference>
<evidence type="ECO:0000313" key="4">
    <source>
        <dbReference type="EnsemblMetazoa" id="CJA23445.1"/>
    </source>
</evidence>
<dbReference type="Pfam" id="PF00125">
    <property type="entry name" value="Histone"/>
    <property type="match status" value="1"/>
</dbReference>
<reference evidence="4" key="2">
    <citation type="submission" date="2022-06" db="UniProtKB">
        <authorList>
            <consortium name="EnsemblMetazoa"/>
        </authorList>
    </citation>
    <scope>IDENTIFICATION</scope>
    <source>
        <strain evidence="4">DF5081</strain>
    </source>
</reference>
<accession>A0A8R1E6U0</accession>
<dbReference type="SUPFAM" id="SSF47113">
    <property type="entry name" value="Histone-fold"/>
    <property type="match status" value="1"/>
</dbReference>
<dbReference type="SMART" id="SM00428">
    <property type="entry name" value="H3"/>
    <property type="match status" value="1"/>
</dbReference>
<protein>
    <submittedName>
        <fullName evidence="4">Histone domain-containing protein</fullName>
    </submittedName>
</protein>
<dbReference type="InterPro" id="IPR007125">
    <property type="entry name" value="H2A/H2B/H3"/>
</dbReference>
<name>A0A8R1E6U0_CAEJA</name>
<feature type="domain" description="Core Histone H2A/H2B/H3" evidence="3">
    <location>
        <begin position="128"/>
        <end position="198"/>
    </location>
</feature>
<evidence type="ECO:0000313" key="5">
    <source>
        <dbReference type="Proteomes" id="UP000005237"/>
    </source>
</evidence>
<dbReference type="InterPro" id="IPR009072">
    <property type="entry name" value="Histone-fold"/>
</dbReference>
<proteinExistence type="inferred from homology"/>
<feature type="compositionally biased region" description="Basic residues" evidence="2">
    <location>
        <begin position="70"/>
        <end position="80"/>
    </location>
</feature>
<sequence length="221" mass="25599">MRRKPLPLSKRLQKDCSQDEFFEWLILSDNEQLEVVALPEKQTQTQMQKPKHEQKHSTKPLQDLSPTKLKSSKHKNRPHTTHKDVLDYQKDLRRLKTKEKFANKIFGGVEYVGNQDKILLEVLEQKLSSNPAIPAAAFRNFVRQIMETQFPHMKIQMHAIEALQLEAELMLTKMMRLGSLCASHAKRETLMVADLDLLRNVFDENREGCPFETCSGRSGNC</sequence>
<keyword evidence="5" id="KW-1185">Reference proteome</keyword>
<evidence type="ECO:0000256" key="1">
    <source>
        <dbReference type="ARBA" id="ARBA00010343"/>
    </source>
</evidence>
<comment type="similarity">
    <text evidence="1">Belongs to the histone H3 family.</text>
</comment>
<feature type="region of interest" description="Disordered" evidence="2">
    <location>
        <begin position="41"/>
        <end position="83"/>
    </location>
</feature>
<organism evidence="4 5">
    <name type="scientific">Caenorhabditis japonica</name>
    <dbReference type="NCBI Taxonomy" id="281687"/>
    <lineage>
        <taxon>Eukaryota</taxon>
        <taxon>Metazoa</taxon>
        <taxon>Ecdysozoa</taxon>
        <taxon>Nematoda</taxon>
        <taxon>Chromadorea</taxon>
        <taxon>Rhabditida</taxon>
        <taxon>Rhabditina</taxon>
        <taxon>Rhabditomorpha</taxon>
        <taxon>Rhabditoidea</taxon>
        <taxon>Rhabditidae</taxon>
        <taxon>Peloderinae</taxon>
        <taxon>Caenorhabditis</taxon>
    </lineage>
</organism>
<dbReference type="GO" id="GO:0046982">
    <property type="term" value="F:protein heterodimerization activity"/>
    <property type="evidence" value="ECO:0007669"/>
    <property type="project" value="InterPro"/>
</dbReference>
<reference evidence="5" key="1">
    <citation type="submission" date="2010-08" db="EMBL/GenBank/DDBJ databases">
        <authorList>
            <consortium name="Caenorhabditis japonica Sequencing Consortium"/>
            <person name="Wilson R.K."/>
        </authorList>
    </citation>
    <scope>NUCLEOTIDE SEQUENCE [LARGE SCALE GENOMIC DNA]</scope>
    <source>
        <strain evidence="5">DF5081</strain>
    </source>
</reference>